<evidence type="ECO:0000313" key="3">
    <source>
        <dbReference type="EMBL" id="MBC5834269.1"/>
    </source>
</evidence>
<dbReference type="InterPro" id="IPR005184">
    <property type="entry name" value="DUF306_Meta_HslJ"/>
</dbReference>
<evidence type="ECO:0000259" key="2">
    <source>
        <dbReference type="Pfam" id="PF03724"/>
    </source>
</evidence>
<protein>
    <submittedName>
        <fullName evidence="3">META domain-containing protein</fullName>
    </submittedName>
</protein>
<feature type="domain" description="DUF306" evidence="2">
    <location>
        <begin position="26"/>
        <end position="136"/>
    </location>
</feature>
<proteinExistence type="predicted"/>
<evidence type="ECO:0000256" key="1">
    <source>
        <dbReference type="SAM" id="SignalP"/>
    </source>
</evidence>
<dbReference type="InterPro" id="IPR038670">
    <property type="entry name" value="HslJ-like_sf"/>
</dbReference>
<accession>A0ABR7IWW2</accession>
<keyword evidence="1" id="KW-0732">Signal</keyword>
<name>A0ABR7IWW2_9FLAO</name>
<organism evidence="3 4">
    <name type="scientific">Flavobacterium bernardetii</name>
    <dbReference type="NCBI Taxonomy" id="2813823"/>
    <lineage>
        <taxon>Bacteria</taxon>
        <taxon>Pseudomonadati</taxon>
        <taxon>Bacteroidota</taxon>
        <taxon>Flavobacteriia</taxon>
        <taxon>Flavobacteriales</taxon>
        <taxon>Flavobacteriaceae</taxon>
        <taxon>Flavobacterium</taxon>
    </lineage>
</organism>
<dbReference type="EMBL" id="JACRUN010000002">
    <property type="protein sequence ID" value="MBC5834269.1"/>
    <property type="molecule type" value="Genomic_DNA"/>
</dbReference>
<dbReference type="PANTHER" id="PTHR35535:SF1">
    <property type="entry name" value="HEAT SHOCK PROTEIN HSLJ"/>
    <property type="match status" value="1"/>
</dbReference>
<feature type="signal peptide" evidence="1">
    <location>
        <begin position="1"/>
        <end position="23"/>
    </location>
</feature>
<keyword evidence="4" id="KW-1185">Reference proteome</keyword>
<sequence>MKKITFAFVSLLTLAFNSCTTLKNTTTLSNETWELEYITGPRIAFDGLFPENKPQITFNTAKKEVSGTTGCNGFSTKYTLDVQTIKFDENFPMTMRYCEGGGEQVFLKMIKEVNYYYIDAEGKLFLNKGDVPMMRFKKITK</sequence>
<dbReference type="InterPro" id="IPR053147">
    <property type="entry name" value="Hsp_HslJ-like"/>
</dbReference>
<dbReference type="PANTHER" id="PTHR35535">
    <property type="entry name" value="HEAT SHOCK PROTEIN HSLJ"/>
    <property type="match status" value="1"/>
</dbReference>
<dbReference type="Pfam" id="PF03724">
    <property type="entry name" value="META"/>
    <property type="match status" value="1"/>
</dbReference>
<evidence type="ECO:0000313" key="4">
    <source>
        <dbReference type="Proteomes" id="UP000605990"/>
    </source>
</evidence>
<dbReference type="Gene3D" id="2.40.128.270">
    <property type="match status" value="1"/>
</dbReference>
<dbReference type="RefSeq" id="WP_166126568.1">
    <property type="nucleotide sequence ID" value="NZ_JAANOQ010000003.1"/>
</dbReference>
<feature type="chain" id="PRO_5046856388" evidence="1">
    <location>
        <begin position="24"/>
        <end position="141"/>
    </location>
</feature>
<gene>
    <name evidence="3" type="ORF">H8R27_05150</name>
</gene>
<comment type="caution">
    <text evidence="3">The sequence shown here is derived from an EMBL/GenBank/DDBJ whole genome shotgun (WGS) entry which is preliminary data.</text>
</comment>
<reference evidence="3 4" key="1">
    <citation type="submission" date="2020-08" db="EMBL/GenBank/DDBJ databases">
        <title>Description of novel Flavobacterium F-408 isolate.</title>
        <authorList>
            <person name="Saticioglu I.B."/>
            <person name="Duman M."/>
            <person name="Altun S."/>
        </authorList>
    </citation>
    <scope>NUCLEOTIDE SEQUENCE [LARGE SCALE GENOMIC DNA]</scope>
    <source>
        <strain evidence="3 4">F-408</strain>
    </source>
</reference>
<dbReference type="Proteomes" id="UP000605990">
    <property type="component" value="Unassembled WGS sequence"/>
</dbReference>